<dbReference type="FunCoup" id="G3AET0">
    <property type="interactions" value="27"/>
</dbReference>
<dbReference type="OrthoDB" id="289721at2759"/>
<gene>
    <name evidence="2" type="ORF">SPAPADRAFT_58962</name>
</gene>
<evidence type="ECO:0000313" key="2">
    <source>
        <dbReference type="EMBL" id="EGW35760.1"/>
    </source>
</evidence>
<dbReference type="AlphaFoldDB" id="G3AET0"/>
<dbReference type="eggNOG" id="ENOG502QR4N">
    <property type="taxonomic scope" value="Eukaryota"/>
</dbReference>
<evidence type="ECO:0000313" key="3">
    <source>
        <dbReference type="Proteomes" id="UP000000709"/>
    </source>
</evidence>
<accession>G3AET0</accession>
<name>G3AET0_SPAPN</name>
<feature type="domain" description="SBE2/SBE22 middle" evidence="1">
    <location>
        <begin position="9"/>
        <end position="107"/>
    </location>
</feature>
<organism evidence="3">
    <name type="scientific">Spathaspora passalidarum (strain NRRL Y-27907 / 11-Y1)</name>
    <dbReference type="NCBI Taxonomy" id="619300"/>
    <lineage>
        <taxon>Eukaryota</taxon>
        <taxon>Fungi</taxon>
        <taxon>Dikarya</taxon>
        <taxon>Ascomycota</taxon>
        <taxon>Saccharomycotina</taxon>
        <taxon>Pichiomycetes</taxon>
        <taxon>Debaryomycetaceae</taxon>
        <taxon>Spathaspora</taxon>
    </lineage>
</organism>
<protein>
    <recommendedName>
        <fullName evidence="1">SBE2/SBE22 middle domain-containing protein</fullName>
    </recommendedName>
</protein>
<dbReference type="EMBL" id="GL996499">
    <property type="protein sequence ID" value="EGW35760.1"/>
    <property type="molecule type" value="Genomic_DNA"/>
</dbReference>
<sequence>MPTLDENSSITSSTDVSFNDDYEIAQNISQFYNHRSASMSKLIKLTRQENIMYKLPTFVKSQSSMEDLHLISPEKLTYVDQTRPINLPPKTEQDKIKHNKEFKQVISDYEVNTKATNDERIRNVQTQLQFKQAWFKIIDSFSELDSKAFNKKFNYEKNNIRKLIWDCNIPSNNRFNFLTKILSTNQNSQDSLNTIKNSFKLFDQKYHNLSDQVKTSKNDEFDNIIENCLQRPLIKCISDNVDHAQFKHNYRYLLYIKSLSEFGLHKHDEVFLIPVLLILFQDESLIDIYCLLELLNQEVFDRDLISQLNSSLGQWADSRNIPRTLGKFSTSEFENLNSNHMFEMILQFSDKLPLSLSASSTPIVSQPPTFESIEDPISTSASACFELVSKLISLLVVYSSSIKTKTKNNSKLWQTFIVVLFKYYHLNWNDYQELIKENVSIRLNNSLDMQTNLDSFVEKWKGIYKKF</sequence>
<dbReference type="Proteomes" id="UP000000709">
    <property type="component" value="Unassembled WGS sequence"/>
</dbReference>
<reference evidence="2 3" key="1">
    <citation type="journal article" date="2011" name="Proc. Natl. Acad. Sci. U.S.A.">
        <title>Comparative genomics of xylose-fermenting fungi for enhanced biofuel production.</title>
        <authorList>
            <person name="Wohlbach D.J."/>
            <person name="Kuo A."/>
            <person name="Sato T.K."/>
            <person name="Potts K.M."/>
            <person name="Salamov A.A."/>
            <person name="LaButti K.M."/>
            <person name="Sun H."/>
            <person name="Clum A."/>
            <person name="Pangilinan J.L."/>
            <person name="Lindquist E.A."/>
            <person name="Lucas S."/>
            <person name="Lapidus A."/>
            <person name="Jin M."/>
            <person name="Gunawan C."/>
            <person name="Balan V."/>
            <person name="Dale B.E."/>
            <person name="Jeffries T.W."/>
            <person name="Zinkel R."/>
            <person name="Barry K.W."/>
            <person name="Grigoriev I.V."/>
            <person name="Gasch A.P."/>
        </authorList>
    </citation>
    <scope>NUCLEOTIDE SEQUENCE [LARGE SCALE GENOMIC DNA]</scope>
    <source>
        <strain evidence="3">NRRL Y-27907 / 11-Y1</strain>
    </source>
</reference>
<proteinExistence type="predicted"/>
<evidence type="ECO:0000259" key="1">
    <source>
        <dbReference type="Pfam" id="PF22874"/>
    </source>
</evidence>
<dbReference type="HOGENOM" id="CLU_585483_0_0_1"/>
<dbReference type="InParanoid" id="G3AET0"/>
<dbReference type="GeneID" id="18872698"/>
<dbReference type="KEGG" id="spaa:SPAPADRAFT_58962"/>
<dbReference type="RefSeq" id="XP_007373172.1">
    <property type="nucleotide sequence ID" value="XM_007373110.1"/>
</dbReference>
<dbReference type="InterPro" id="IPR053949">
    <property type="entry name" value="SBE2/SBE22_M"/>
</dbReference>
<dbReference type="Pfam" id="PF22874">
    <property type="entry name" value="SBE2_M"/>
    <property type="match status" value="1"/>
</dbReference>
<keyword evidence="3" id="KW-1185">Reference proteome</keyword>